<keyword evidence="2" id="KW-0378">Hydrolase</keyword>
<dbReference type="GO" id="GO:0004725">
    <property type="term" value="F:protein tyrosine phosphatase activity"/>
    <property type="evidence" value="ECO:0007669"/>
    <property type="project" value="InterPro"/>
</dbReference>
<dbReference type="PROSITE" id="PS00383">
    <property type="entry name" value="TYR_PHOSPHATASE_1"/>
    <property type="match status" value="1"/>
</dbReference>
<dbReference type="SUPFAM" id="SSF52799">
    <property type="entry name" value="(Phosphotyrosine protein) phosphatases II"/>
    <property type="match status" value="1"/>
</dbReference>
<dbReference type="GO" id="GO:0016314">
    <property type="term" value="F:phosphatidylinositol-3,4,5-trisphosphate 3-phosphatase activity"/>
    <property type="evidence" value="ECO:0007669"/>
    <property type="project" value="UniProtKB-EC"/>
</dbReference>
<dbReference type="GO" id="GO:0046856">
    <property type="term" value="P:phosphatidylinositol dephosphorylation"/>
    <property type="evidence" value="ECO:0007669"/>
    <property type="project" value="TreeGrafter"/>
</dbReference>
<dbReference type="InterPro" id="IPR051281">
    <property type="entry name" value="Dual-spec_lipid-protein_phosph"/>
</dbReference>
<evidence type="ECO:0000256" key="3">
    <source>
        <dbReference type="SAM" id="MobiDB-lite"/>
    </source>
</evidence>
<feature type="compositionally biased region" description="Polar residues" evidence="3">
    <location>
        <begin position="354"/>
        <end position="363"/>
    </location>
</feature>
<dbReference type="PROSITE" id="PS51181">
    <property type="entry name" value="PPASE_TENSIN"/>
    <property type="match status" value="1"/>
</dbReference>
<dbReference type="EC" id="3.1.3.67" evidence="1"/>
<dbReference type="PANTHER" id="PTHR12305">
    <property type="entry name" value="PHOSPHATASE WITH HOMOLOGY TO TENSIN"/>
    <property type="match status" value="1"/>
</dbReference>
<accession>A0AAV5GSM3</accession>
<proteinExistence type="predicted"/>
<dbReference type="GO" id="GO:0048870">
    <property type="term" value="P:cell motility"/>
    <property type="evidence" value="ECO:0007669"/>
    <property type="project" value="TreeGrafter"/>
</dbReference>
<dbReference type="PROSITE" id="PS50056">
    <property type="entry name" value="TYR_PHOSPHATASE_2"/>
    <property type="match status" value="1"/>
</dbReference>
<dbReference type="GO" id="GO:0051896">
    <property type="term" value="P:regulation of phosphatidylinositol 3-kinase/protein kinase B signal transduction"/>
    <property type="evidence" value="ECO:0007669"/>
    <property type="project" value="TreeGrafter"/>
</dbReference>
<dbReference type="AlphaFoldDB" id="A0AAV5GSM3"/>
<dbReference type="InterPro" id="IPR029023">
    <property type="entry name" value="Tensin_phosphatase"/>
</dbReference>
<organism evidence="6 7">
    <name type="scientific">Rhodotorula paludigena</name>
    <dbReference type="NCBI Taxonomy" id="86838"/>
    <lineage>
        <taxon>Eukaryota</taxon>
        <taxon>Fungi</taxon>
        <taxon>Dikarya</taxon>
        <taxon>Basidiomycota</taxon>
        <taxon>Pucciniomycotina</taxon>
        <taxon>Microbotryomycetes</taxon>
        <taxon>Sporidiobolales</taxon>
        <taxon>Sporidiobolaceae</taxon>
        <taxon>Rhodotorula</taxon>
    </lineage>
</organism>
<dbReference type="GO" id="GO:0043491">
    <property type="term" value="P:phosphatidylinositol 3-kinase/protein kinase B signal transduction"/>
    <property type="evidence" value="ECO:0007669"/>
    <property type="project" value="TreeGrafter"/>
</dbReference>
<feature type="domain" description="Tyrosine specific protein phosphatases" evidence="4">
    <location>
        <begin position="104"/>
        <end position="147"/>
    </location>
</feature>
<dbReference type="GO" id="GO:0005829">
    <property type="term" value="C:cytosol"/>
    <property type="evidence" value="ECO:0007669"/>
    <property type="project" value="TreeGrafter"/>
</dbReference>
<dbReference type="PANTHER" id="PTHR12305:SF81">
    <property type="entry name" value="PHOSPHATIDYLINOSITOL 3,4,5-TRISPHOSPHATE 3-PHOSPHATASE AND DUAL-SPECIFICITY PROTEIN PHOSPHATASE PTEN"/>
    <property type="match status" value="1"/>
</dbReference>
<name>A0AAV5GSM3_9BASI</name>
<reference evidence="6 7" key="1">
    <citation type="submission" date="2021-12" db="EMBL/GenBank/DDBJ databases">
        <title>High titer production of polyol ester of fatty acids by Rhodotorula paludigena BS15 towards product separation-free biomass refinery.</title>
        <authorList>
            <person name="Mano J."/>
            <person name="Ono H."/>
            <person name="Tanaka T."/>
            <person name="Naito K."/>
            <person name="Sushida H."/>
            <person name="Ike M."/>
            <person name="Tokuyasu K."/>
            <person name="Kitaoka M."/>
        </authorList>
    </citation>
    <scope>NUCLEOTIDE SEQUENCE [LARGE SCALE GENOMIC DNA]</scope>
    <source>
        <strain evidence="6 7">BS15</strain>
    </source>
</reference>
<evidence type="ECO:0000256" key="2">
    <source>
        <dbReference type="ARBA" id="ARBA00022801"/>
    </source>
</evidence>
<dbReference type="Pfam" id="PF00102">
    <property type="entry name" value="Y_phosphatase"/>
    <property type="match status" value="1"/>
</dbReference>
<dbReference type="InterPro" id="IPR000387">
    <property type="entry name" value="Tyr_Pase_dom"/>
</dbReference>
<dbReference type="Gene3D" id="3.90.190.10">
    <property type="entry name" value="Protein tyrosine phosphatase superfamily"/>
    <property type="match status" value="1"/>
</dbReference>
<gene>
    <name evidence="6" type="ORF">Rhopal_006285-T1</name>
</gene>
<evidence type="ECO:0000256" key="1">
    <source>
        <dbReference type="ARBA" id="ARBA00013015"/>
    </source>
</evidence>
<feature type="compositionally biased region" description="Pro residues" evidence="3">
    <location>
        <begin position="385"/>
        <end position="399"/>
    </location>
</feature>
<evidence type="ECO:0000259" key="4">
    <source>
        <dbReference type="PROSITE" id="PS50056"/>
    </source>
</evidence>
<dbReference type="InterPro" id="IPR000242">
    <property type="entry name" value="PTP_cat"/>
</dbReference>
<dbReference type="Proteomes" id="UP001342314">
    <property type="component" value="Unassembled WGS sequence"/>
</dbReference>
<dbReference type="EMBL" id="BQKY01000013">
    <property type="protein sequence ID" value="GJN93238.1"/>
    <property type="molecule type" value="Genomic_DNA"/>
</dbReference>
<comment type="caution">
    <text evidence="6">The sequence shown here is derived from an EMBL/GenBank/DDBJ whole genome shotgun (WGS) entry which is preliminary data.</text>
</comment>
<dbReference type="GO" id="GO:0005886">
    <property type="term" value="C:plasma membrane"/>
    <property type="evidence" value="ECO:0007669"/>
    <property type="project" value="TreeGrafter"/>
</dbReference>
<dbReference type="GO" id="GO:0042995">
    <property type="term" value="C:cell projection"/>
    <property type="evidence" value="ECO:0007669"/>
    <property type="project" value="TreeGrafter"/>
</dbReference>
<sequence length="527" mass="57078">MLDPVRRIVSGRKARYTEGGFDLDLVQLTERIIIMGYPAEGFASLYRNKRSDVLRFLEPYEGHYRIFNLCPRSENSYDAAAMTHHGGESAVQRFPWPDHHPPPLSLIPLMVDAVRRWYDADERNVVVIHCKAGKGRSGSFALAFLLSLPGLPSAPPLSSSEEAAREDDYGPMDPRAVLGKSGAEVKDLTMPQKLEYLLRFHTTRRMAPGAKSYGVSIASQRRMLGYWSRLLEGDDPHVGDHKPQRIVLEYVKLTGPGLSGVGKVVGGGKDQVAVQVWRYKDSIAASLRSRELALASGNQADWNDDDWDDKGDMLVHVGGLVEQASAHAPTASDDTSAPERAMSPPVASAHGTDSVASTSTGSLPSAVLDAPSTTPYSSNSSEASLPPPSASSAHPPSPSVPRERTLVPSTSFLPVPPSQLDGPSAPQPRSREEAKRAVEADGGIVLDAEREAQLRVLVGKTGEKHGKLPVMASLALTWFIPVFEVATPSNDTAGSCRSKVVIQGKDLDFRKPFAGIEALEVGWRWLD</sequence>
<dbReference type="InterPro" id="IPR016130">
    <property type="entry name" value="Tyr_Pase_AS"/>
</dbReference>
<dbReference type="InterPro" id="IPR029021">
    <property type="entry name" value="Prot-tyrosine_phosphatase-like"/>
</dbReference>
<feature type="compositionally biased region" description="Low complexity" evidence="3">
    <location>
        <begin position="375"/>
        <end position="384"/>
    </location>
</feature>
<protein>
    <recommendedName>
        <fullName evidence="1">phosphatidylinositol-3,4,5-trisphosphate 3-phosphatase</fullName>
        <ecNumber evidence="1">3.1.3.67</ecNumber>
    </recommendedName>
</protein>
<feature type="domain" description="Phosphatase tensin-type" evidence="5">
    <location>
        <begin position="14"/>
        <end position="234"/>
    </location>
</feature>
<dbReference type="GO" id="GO:0005634">
    <property type="term" value="C:nucleus"/>
    <property type="evidence" value="ECO:0007669"/>
    <property type="project" value="TreeGrafter"/>
</dbReference>
<evidence type="ECO:0000313" key="6">
    <source>
        <dbReference type="EMBL" id="GJN93238.1"/>
    </source>
</evidence>
<evidence type="ECO:0000259" key="5">
    <source>
        <dbReference type="PROSITE" id="PS51181"/>
    </source>
</evidence>
<feature type="compositionally biased region" description="Basic and acidic residues" evidence="3">
    <location>
        <begin position="429"/>
        <end position="438"/>
    </location>
</feature>
<evidence type="ECO:0000313" key="7">
    <source>
        <dbReference type="Proteomes" id="UP001342314"/>
    </source>
</evidence>
<keyword evidence="7" id="KW-1185">Reference proteome</keyword>
<feature type="region of interest" description="Disordered" evidence="3">
    <location>
        <begin position="326"/>
        <end position="438"/>
    </location>
</feature>